<dbReference type="Proteomes" id="UP000076878">
    <property type="component" value="Unassembled WGS sequence"/>
</dbReference>
<evidence type="ECO:0000313" key="1">
    <source>
        <dbReference type="EMBL" id="CZR08014.1"/>
    </source>
</evidence>
<reference evidence="1 3" key="1">
    <citation type="submission" date="2016-02" db="EMBL/GenBank/DDBJ databases">
        <authorList>
            <person name="Wen L."/>
            <person name="He K."/>
            <person name="Yang H."/>
        </authorList>
    </citation>
    <scope>NUCLEOTIDE SEQUENCE [LARGE SCALE GENOMIC DNA]</scope>
    <source>
        <strain evidence="1">Trichococcus_R210</strain>
    </source>
</reference>
<sequence>MHDGDTTIASKDLTDETTNHHFTTFHAPQGIKIQTTPNFLYDATVTTHNPENSSSYRIFISTIIPEDILLDDQELETLCPEIPEADRNRLLPYSLYGFRWAIEVIFYEQKTFWSFGKYMVRSKNGIESYVNFLVIAYSGVQLLPFKQKKYTHLKAENSQVKKQLIGMAIQHEVFFYTFVLSIENRIKSLALLKAYEQWIEENHNF</sequence>
<gene>
    <name evidence="2" type="ORF">SAMN05216375_13810</name>
    <name evidence="1" type="ORF">TR210_2520</name>
</gene>
<dbReference type="EMBL" id="FJNB01000023">
    <property type="protein sequence ID" value="CZR08014.1"/>
    <property type="molecule type" value="Genomic_DNA"/>
</dbReference>
<dbReference type="EMBL" id="FNYT01000038">
    <property type="protein sequence ID" value="SEJ91632.1"/>
    <property type="molecule type" value="Genomic_DNA"/>
</dbReference>
<accession>A0A143Z7D2</accession>
<reference evidence="2 4" key="2">
    <citation type="submission" date="2016-10" db="EMBL/GenBank/DDBJ databases">
        <authorList>
            <person name="Varghese N."/>
            <person name="Submissions S."/>
        </authorList>
    </citation>
    <scope>NUCLEOTIDE SEQUENCE [LARGE SCALE GENOMIC DNA]</scope>
    <source>
        <strain evidence="2 4">DSM 22150</strain>
    </source>
</reference>
<protein>
    <submittedName>
        <fullName evidence="1">Uncharacterized protein</fullName>
    </submittedName>
</protein>
<evidence type="ECO:0000313" key="2">
    <source>
        <dbReference type="EMBL" id="SEJ91632.1"/>
    </source>
</evidence>
<evidence type="ECO:0000313" key="3">
    <source>
        <dbReference type="Proteomes" id="UP000076878"/>
    </source>
</evidence>
<dbReference type="STRING" id="640938.TR210_2520"/>
<dbReference type="SUPFAM" id="SSF53098">
    <property type="entry name" value="Ribonuclease H-like"/>
    <property type="match status" value="1"/>
</dbReference>
<dbReference type="Proteomes" id="UP000199280">
    <property type="component" value="Unassembled WGS sequence"/>
</dbReference>
<organism evidence="1 3">
    <name type="scientific">Trichococcus ilyis</name>
    <dbReference type="NCBI Taxonomy" id="640938"/>
    <lineage>
        <taxon>Bacteria</taxon>
        <taxon>Bacillati</taxon>
        <taxon>Bacillota</taxon>
        <taxon>Bacilli</taxon>
        <taxon>Lactobacillales</taxon>
        <taxon>Carnobacteriaceae</taxon>
        <taxon>Trichococcus</taxon>
    </lineage>
</organism>
<dbReference type="RefSeq" id="WP_068624312.1">
    <property type="nucleotide sequence ID" value="NZ_FJNB01000023.1"/>
</dbReference>
<dbReference type="InterPro" id="IPR012337">
    <property type="entry name" value="RNaseH-like_sf"/>
</dbReference>
<keyword evidence="4" id="KW-1185">Reference proteome</keyword>
<evidence type="ECO:0000313" key="4">
    <source>
        <dbReference type="Proteomes" id="UP000199280"/>
    </source>
</evidence>
<dbReference type="AlphaFoldDB" id="A0A143Z7D2"/>
<proteinExistence type="predicted"/>
<name>A0A143Z7D2_9LACT</name>
<dbReference type="OrthoDB" id="9769712at2"/>